<evidence type="ECO:0000313" key="5">
    <source>
        <dbReference type="Proteomes" id="UP000192907"/>
    </source>
</evidence>
<sequence length="395" mass="44580">MNSVCLLVDLDETGLQDTWQDEVYKHDLFLEVNYCNREDVYPMLTSGNVVSMVVFAQEPDVEVFNILELFKKHVGGIPSFQAIVCDKPSPIYLTQVFEWGIEKFFTQESWAPLTASLTKEVESLADDGESPEAKIIQLNRSILSGDQTQIAESEELVNECAEYDFLAAYSKGTALQAVGRFNEAIDAFRTSQEMNNLFRPSISGIGENLLVLGKVDEAIEVFQELEKVNKRSVDRKANLASAYMEKGDFEKAKAYLKEAHRLNPKHPRIAETKAQFLITQGRIGEAFKLMDQLHDVGPFFAAKLNEMGIRLSQKGKGKSALALYKKAHKIVKAELRYKISLNAALACYRMEDFKLSMKYLLRCEKEYGKKFEKVDKIKLAIQKAMKKPSPTKAAG</sequence>
<dbReference type="PROSITE" id="PS50005">
    <property type="entry name" value="TPR"/>
    <property type="match status" value="1"/>
</dbReference>
<dbReference type="STRING" id="1513793.SAMN06296036_11742"/>
<dbReference type="InterPro" id="IPR019734">
    <property type="entry name" value="TPR_rpt"/>
</dbReference>
<dbReference type="AlphaFoldDB" id="A0A1Y6CH74"/>
<dbReference type="PANTHER" id="PTHR45586:SF1">
    <property type="entry name" value="LIPOPOLYSACCHARIDE ASSEMBLY PROTEIN B"/>
    <property type="match status" value="1"/>
</dbReference>
<keyword evidence="1" id="KW-0677">Repeat</keyword>
<evidence type="ECO:0000256" key="2">
    <source>
        <dbReference type="ARBA" id="ARBA00022803"/>
    </source>
</evidence>
<keyword evidence="2 3" id="KW-0802">TPR repeat</keyword>
<feature type="repeat" description="TPR" evidence="3">
    <location>
        <begin position="233"/>
        <end position="266"/>
    </location>
</feature>
<dbReference type="Proteomes" id="UP000192907">
    <property type="component" value="Unassembled WGS sequence"/>
</dbReference>
<keyword evidence="5" id="KW-1185">Reference proteome</keyword>
<protein>
    <submittedName>
        <fullName evidence="4">Flp pilus assembly protein TadD, contains TPR repeats</fullName>
    </submittedName>
</protein>
<evidence type="ECO:0000256" key="1">
    <source>
        <dbReference type="ARBA" id="ARBA00022737"/>
    </source>
</evidence>
<accession>A0A1Y6CH74</accession>
<evidence type="ECO:0000256" key="3">
    <source>
        <dbReference type="PROSITE-ProRule" id="PRU00339"/>
    </source>
</evidence>
<dbReference type="SMART" id="SM00028">
    <property type="entry name" value="TPR"/>
    <property type="match status" value="5"/>
</dbReference>
<dbReference type="EMBL" id="FWZT01000017">
    <property type="protein sequence ID" value="SMF54767.1"/>
    <property type="molecule type" value="Genomic_DNA"/>
</dbReference>
<dbReference type="Pfam" id="PF14559">
    <property type="entry name" value="TPR_19"/>
    <property type="match status" value="1"/>
</dbReference>
<reference evidence="5" key="1">
    <citation type="submission" date="2017-04" db="EMBL/GenBank/DDBJ databases">
        <authorList>
            <person name="Varghese N."/>
            <person name="Submissions S."/>
        </authorList>
    </citation>
    <scope>NUCLEOTIDE SEQUENCE [LARGE SCALE GENOMIC DNA]</scope>
    <source>
        <strain evidence="5">RKEM611</strain>
    </source>
</reference>
<dbReference type="Gene3D" id="1.25.40.10">
    <property type="entry name" value="Tetratricopeptide repeat domain"/>
    <property type="match status" value="1"/>
</dbReference>
<proteinExistence type="predicted"/>
<dbReference type="InterPro" id="IPR011990">
    <property type="entry name" value="TPR-like_helical_dom_sf"/>
</dbReference>
<evidence type="ECO:0000313" key="4">
    <source>
        <dbReference type="EMBL" id="SMF54767.1"/>
    </source>
</evidence>
<name>A0A1Y6CH74_9BACT</name>
<organism evidence="4 5">
    <name type="scientific">Pseudobacteriovorax antillogorgiicola</name>
    <dbReference type="NCBI Taxonomy" id="1513793"/>
    <lineage>
        <taxon>Bacteria</taxon>
        <taxon>Pseudomonadati</taxon>
        <taxon>Bdellovibrionota</taxon>
        <taxon>Oligoflexia</taxon>
        <taxon>Oligoflexales</taxon>
        <taxon>Pseudobacteriovoracaceae</taxon>
        <taxon>Pseudobacteriovorax</taxon>
    </lineage>
</organism>
<gene>
    <name evidence="4" type="ORF">SAMN06296036_11742</name>
</gene>
<dbReference type="PANTHER" id="PTHR45586">
    <property type="entry name" value="TPR REPEAT-CONTAINING PROTEIN PA4667"/>
    <property type="match status" value="1"/>
</dbReference>
<dbReference type="SUPFAM" id="SSF48452">
    <property type="entry name" value="TPR-like"/>
    <property type="match status" value="1"/>
</dbReference>
<dbReference type="RefSeq" id="WP_159455515.1">
    <property type="nucleotide sequence ID" value="NZ_FWZT01000017.1"/>
</dbReference>
<dbReference type="InterPro" id="IPR051012">
    <property type="entry name" value="CellSynth/LPSAsmb/PSIAsmb"/>
</dbReference>